<dbReference type="FunFam" id="2.40.50.140:FF:000119">
    <property type="entry name" value="Protection of telomeres 1 homolog"/>
    <property type="match status" value="1"/>
</dbReference>
<keyword evidence="5" id="KW-0779">Telomere</keyword>
<name>A0AAV5KF86_9ROSI</name>
<keyword evidence="10" id="KW-1185">Reference proteome</keyword>
<gene>
    <name evidence="9" type="ORF">SLEP1_g33013</name>
</gene>
<dbReference type="GO" id="GO:0000783">
    <property type="term" value="C:nuclear telomere cap complex"/>
    <property type="evidence" value="ECO:0007669"/>
    <property type="project" value="TreeGrafter"/>
</dbReference>
<proteinExistence type="inferred from homology"/>
<dbReference type="Gene3D" id="2.40.50.140">
    <property type="entry name" value="Nucleic acid-binding proteins"/>
    <property type="match status" value="1"/>
</dbReference>
<accession>A0AAV5KF86</accession>
<evidence type="ECO:0000313" key="10">
    <source>
        <dbReference type="Proteomes" id="UP001054252"/>
    </source>
</evidence>
<protein>
    <recommendedName>
        <fullName evidence="8">Telomeric single stranded DNA binding POT1/Cdc13 domain-containing protein</fullName>
    </recommendedName>
</protein>
<organism evidence="9 10">
    <name type="scientific">Rubroshorea leprosula</name>
    <dbReference type="NCBI Taxonomy" id="152421"/>
    <lineage>
        <taxon>Eukaryota</taxon>
        <taxon>Viridiplantae</taxon>
        <taxon>Streptophyta</taxon>
        <taxon>Embryophyta</taxon>
        <taxon>Tracheophyta</taxon>
        <taxon>Spermatophyta</taxon>
        <taxon>Magnoliopsida</taxon>
        <taxon>eudicotyledons</taxon>
        <taxon>Gunneridae</taxon>
        <taxon>Pentapetalae</taxon>
        <taxon>rosids</taxon>
        <taxon>malvids</taxon>
        <taxon>Malvales</taxon>
        <taxon>Dipterocarpaceae</taxon>
        <taxon>Rubroshorea</taxon>
    </lineage>
</organism>
<evidence type="ECO:0000313" key="9">
    <source>
        <dbReference type="EMBL" id="GKV23262.1"/>
    </source>
</evidence>
<dbReference type="InterPro" id="IPR028389">
    <property type="entry name" value="POT1"/>
</dbReference>
<dbReference type="AlphaFoldDB" id="A0AAV5KF86"/>
<dbReference type="PANTHER" id="PTHR14513:SF0">
    <property type="entry name" value="PROTECTION OF TELOMERES PROTEIN 1"/>
    <property type="match status" value="1"/>
</dbReference>
<dbReference type="PANTHER" id="PTHR14513">
    <property type="entry name" value="PROTECTION OF TELOMERES 1"/>
    <property type="match status" value="1"/>
</dbReference>
<dbReference type="InterPro" id="IPR012340">
    <property type="entry name" value="NA-bd_OB-fold"/>
</dbReference>
<evidence type="ECO:0000256" key="5">
    <source>
        <dbReference type="ARBA" id="ARBA00022895"/>
    </source>
</evidence>
<evidence type="ECO:0000256" key="3">
    <source>
        <dbReference type="ARBA" id="ARBA00008442"/>
    </source>
</evidence>
<dbReference type="GO" id="GO:0098505">
    <property type="term" value="F:G-rich strand telomeric DNA binding"/>
    <property type="evidence" value="ECO:0007669"/>
    <property type="project" value="TreeGrafter"/>
</dbReference>
<reference evidence="9 10" key="1">
    <citation type="journal article" date="2021" name="Commun. Biol.">
        <title>The genome of Shorea leprosula (Dipterocarpaceae) highlights the ecological relevance of drought in aseasonal tropical rainforests.</title>
        <authorList>
            <person name="Ng K.K.S."/>
            <person name="Kobayashi M.J."/>
            <person name="Fawcett J.A."/>
            <person name="Hatakeyama M."/>
            <person name="Paape T."/>
            <person name="Ng C.H."/>
            <person name="Ang C.C."/>
            <person name="Tnah L.H."/>
            <person name="Lee C.T."/>
            <person name="Nishiyama T."/>
            <person name="Sese J."/>
            <person name="O'Brien M.J."/>
            <person name="Copetti D."/>
            <person name="Mohd Noor M.I."/>
            <person name="Ong R.C."/>
            <person name="Putra M."/>
            <person name="Sireger I.Z."/>
            <person name="Indrioko S."/>
            <person name="Kosugi Y."/>
            <person name="Izuno A."/>
            <person name="Isagi Y."/>
            <person name="Lee S.L."/>
            <person name="Shimizu K.K."/>
        </authorList>
    </citation>
    <scope>NUCLEOTIDE SEQUENCE [LARGE SCALE GENOMIC DNA]</scope>
    <source>
        <strain evidence="9">214</strain>
    </source>
</reference>
<dbReference type="InterPro" id="IPR011564">
    <property type="entry name" value="Telomer_end-bd_POT1/Cdc13"/>
</dbReference>
<dbReference type="SMART" id="SM00976">
    <property type="entry name" value="Telo_bind"/>
    <property type="match status" value="1"/>
</dbReference>
<dbReference type="SUPFAM" id="SSF50249">
    <property type="entry name" value="Nucleic acid-binding proteins"/>
    <property type="match status" value="2"/>
</dbReference>
<dbReference type="EMBL" id="BPVZ01000062">
    <property type="protein sequence ID" value="GKV23262.1"/>
    <property type="molecule type" value="Genomic_DNA"/>
</dbReference>
<keyword evidence="7" id="KW-0539">Nucleus</keyword>
<keyword evidence="6" id="KW-0238">DNA-binding</keyword>
<comment type="similarity">
    <text evidence="3">Belongs to the telombin family.</text>
</comment>
<comment type="caution">
    <text evidence="9">The sequence shown here is derived from an EMBL/GenBank/DDBJ whole genome shotgun (WGS) entry which is preliminary data.</text>
</comment>
<feature type="domain" description="Telomeric single stranded DNA binding POT1/Cdc13" evidence="8">
    <location>
        <begin position="9"/>
        <end position="143"/>
    </location>
</feature>
<dbReference type="Proteomes" id="UP001054252">
    <property type="component" value="Unassembled WGS sequence"/>
</dbReference>
<dbReference type="GO" id="GO:0010521">
    <property type="term" value="F:telomerase inhibitor activity"/>
    <property type="evidence" value="ECO:0007669"/>
    <property type="project" value="TreeGrafter"/>
</dbReference>
<evidence type="ECO:0000256" key="7">
    <source>
        <dbReference type="ARBA" id="ARBA00023242"/>
    </source>
</evidence>
<keyword evidence="4" id="KW-0158">Chromosome</keyword>
<comment type="subcellular location">
    <subcellularLocation>
        <location evidence="2">Chromosome</location>
        <location evidence="2">Telomere</location>
    </subcellularLocation>
    <subcellularLocation>
        <location evidence="1">Nucleus</location>
    </subcellularLocation>
</comment>
<evidence type="ECO:0000259" key="8">
    <source>
        <dbReference type="SMART" id="SM00976"/>
    </source>
</evidence>
<sequence>MVRGDDYKFLKIRDAITSINQKVNLIGIILEFGSSQKSKGSDYFCKLKIIDESYKDGIPVHVFAESMEMLPCITSSGDIIQLSRIMMKIHANDVYAIFNKKFSSFALYNGKDGESFLPYQSSPRFHQREQDKKLIAGLRKWLDDSKCNEGFKTNFLLLREIQDACRVNLACKVLHLCEIGNGWMVFLWDGTDAPSVTVIRKLEDEMANELPLHLEPLPLSRDVLCTLPTVGTILRVIIKPEYGMQVLHLLEIGKWVKVLNMICEVHAGLWRGVFTTSTRLQNVPEDDIIVQGHLSLLDERLSFKLGRMPYWSFPWPSEITGLKILVILLRIKCRQFYSS</sequence>
<dbReference type="GO" id="GO:0016233">
    <property type="term" value="P:telomere capping"/>
    <property type="evidence" value="ECO:0007669"/>
    <property type="project" value="TreeGrafter"/>
</dbReference>
<evidence type="ECO:0000256" key="6">
    <source>
        <dbReference type="ARBA" id="ARBA00023125"/>
    </source>
</evidence>
<evidence type="ECO:0000256" key="1">
    <source>
        <dbReference type="ARBA" id="ARBA00004123"/>
    </source>
</evidence>
<dbReference type="CDD" id="cd04497">
    <property type="entry name" value="hPOT1_OB1_like"/>
    <property type="match status" value="1"/>
</dbReference>
<evidence type="ECO:0000256" key="2">
    <source>
        <dbReference type="ARBA" id="ARBA00004574"/>
    </source>
</evidence>
<evidence type="ECO:0000256" key="4">
    <source>
        <dbReference type="ARBA" id="ARBA00022454"/>
    </source>
</evidence>
<dbReference type="Pfam" id="PF02765">
    <property type="entry name" value="POT1"/>
    <property type="match status" value="1"/>
</dbReference>
<dbReference type="GO" id="GO:0032210">
    <property type="term" value="P:regulation of telomere maintenance via telomerase"/>
    <property type="evidence" value="ECO:0007669"/>
    <property type="project" value="TreeGrafter"/>
</dbReference>